<evidence type="ECO:0000256" key="3">
    <source>
        <dbReference type="ARBA" id="ARBA00005739"/>
    </source>
</evidence>
<dbReference type="InterPro" id="IPR016024">
    <property type="entry name" value="ARM-type_fold"/>
</dbReference>
<evidence type="ECO:0000256" key="8">
    <source>
        <dbReference type="ARBA" id="ARBA00023242"/>
    </source>
</evidence>
<comment type="similarity">
    <text evidence="3">Belongs to the BLM10 family.</text>
</comment>
<dbReference type="InterPro" id="IPR032430">
    <property type="entry name" value="Blm10_mid"/>
</dbReference>
<feature type="domain" description="Proteasome activator Blm10 middle HEAT repeats region" evidence="11">
    <location>
        <begin position="442"/>
        <end position="980"/>
    </location>
</feature>
<evidence type="ECO:0000256" key="2">
    <source>
        <dbReference type="ARBA" id="ARBA00004496"/>
    </source>
</evidence>
<sequence length="2006" mass="229303">MVLSEFFSLSLEGTHATVRPHPEIPEDIRNAKDDPDMQKLKNYAKSLPYSVEPYARMLEMLDFILLRITQCIEAKDYDVGLLQWDSMLTYWSSLKYPIPKDRNIKLAKLYYQVCITPGMSTQMVATCADGFKALTKSKDKITVKDMRLPWKPVYDILSNDLFLSRRQFEYTQVSWVMGYVAQNARKFFHPAAIDEMLDTFLPLVDGTKLDSILSSHYYMMTFLPLSHPQYYLPMLFRVWESINSYKYDERMLQFLSKLAEIHVASEPSDPRKITEIPDDEISEGEGRPRWSSSTSTNGVAENSYWTGLYKDVGIFTDHEWHFLMCKCLASMEIPLADGGSLTTGPSADKQVGFEIGRLPKPQWRIPSLARIIVYSMAPDGIPVPASNAPTPMFSPLPSGVNTPQMMNGSAGVGDYLSASLGKKTAALRPKAYLAGSRALDSLARMIASTESFFHPSNSGSWTADLSAFIKYIVYDFNKRWHEEQQLDCKTPKNRRLTKTMKRELVKSLRTVTLLAMFSQDSTTVNNIQSCLKSMSVMEPDLILHPILERAVPALETLTETQRTIAVIKALGAIAPAMVSRDVYYAGAKHLVPILQLLIPGIDLNDPSKTLCTTAFLVEISQYIKIGDLTTYDDTSKALLDAEPTLPSDDNPISLPSFSLEELDAPYTDMAGRLTDEEEDALLKDSTGSFPSWITSFIRRVIQLLENLPEEGPDGSSGGSTEVQVVDAVTGACSQICVHLSEPLYDLVLNMVFDYASTNVRSNAVRAIHQLVECVANADPVKTLDKFFDFCSRNIRTELENGASSLRTTSASSPIPSDATLHWNLAILRGTVYNDGRAVLKYRDRFLPLLRLLHEKTLTKRGYSWTGKLVSSLLLTLTHTYPLENKFANPSEWSSDEFQRNHHRHWGKLFKAEEVEISWHVPNSEEIDFALQIFRELVEPTLFTLENLLKPDTSRDSVWRNEFCRHLTLVRNAFAGIPTLFKEHITPKEAFVAAQTSDILGEIPEMIASVEPLNSGFYLNHSDDPRYQYVVALKHRFGSFLHNASMTLRQQGDQNTVDAVQMLVASVRTYLMEYGDSRDNYYLNEDQYTSEKNVARQYAGQKVWPRAVYVRRARYYNSARLRWNSIERRRGPLEDKLIDDLVEWSLWHYAIVRQSSQAVLETICSVYDGVRRRALPVLYKALDPGTEDDRMKGALWAINLTSFGKYAISEPVLAVEFVQKLFQCQHNEKPSIQDCVSTIAENCLSSFVEPCNLVYDVDMPSMDRAAMELKVLVHGNSNEDNITRKCHKMRIQRIQESDKAIEKINARVLDIANSAQTHWRYAIYAIRCLRTLVRRDVQLTSAQVSFFLQKVHDDHPTIRYYAQRAVMKSARNIKLRTYCTNSAELALTRHHNPLKKKVPVEQSSHFTLKFLQDFKIPVSLSQADRQPVYYDKDPPGWLVWPDSISLYTIPHPSKSTFQPWEPDSADALGTIREITTNPSYWEKVSVFYSEENHETAITQDNVSCIKSIFQLLEDEPFEAFKATAEEMISDKDQNKQRAAAELLAGLLGGSKHWPTNKQEKLWTWLKPYIRLIFVKNIKSDTVMIWTSFIEYMFYHEDPRRLQPLVDYVVEAFQQMDFNAEMSFDAVKIISIFRAFYEELGRKFTAWIDDAVERSWAEIHSEHDDVRAFIGEILAFSENIKWQPKPSIPVAEFFVKECRVLPLDYDIMGMRGIYHKNRVLKLVDQFKVWRKERVGGVRAFQSTFDRVGIMVCKWLYQSLHDIHAISSFDYILPLMPELFRFTEVNDNAELASRASTLLVRMCGVTPPASLINPILDAIFDAIQTSSSWRVRLKALPLLQIFYFRQVPLISEIKIVEILEVLCRCLDDEIVEVREMAATTLSGILRLSPRRSVLTLKDRFVRLLKNSHIPGRHDPDYNRALRQRHASILGICALVESYPYTVEKWMPELLTNILAEHTYDPIPISTAVRKCASNFKRTHQDTWHEDSKRFDDDQLAALSTLLSGSSYYA</sequence>
<accession>A0A5C3M7F7</accession>
<dbReference type="PANTHER" id="PTHR32170:SF3">
    <property type="entry name" value="PROTEASOME ACTIVATOR COMPLEX SUBUNIT 4"/>
    <property type="match status" value="1"/>
</dbReference>
<dbReference type="InterPro" id="IPR055455">
    <property type="entry name" value="HEAT_PSME4"/>
</dbReference>
<evidence type="ECO:0000256" key="1">
    <source>
        <dbReference type="ARBA" id="ARBA00004324"/>
    </source>
</evidence>
<dbReference type="InterPro" id="IPR021843">
    <property type="entry name" value="PSME4_C"/>
</dbReference>
<dbReference type="PANTHER" id="PTHR32170">
    <property type="entry name" value="PROTEASOME ACTIVATOR COMPLEX SUBUNIT 4"/>
    <property type="match status" value="1"/>
</dbReference>
<evidence type="ECO:0000259" key="12">
    <source>
        <dbReference type="Pfam" id="PF23096"/>
    </source>
</evidence>
<dbReference type="STRING" id="68775.A0A5C3M7F7"/>
<dbReference type="Gene3D" id="1.25.10.10">
    <property type="entry name" value="Leucine-rich Repeat Variant"/>
    <property type="match status" value="1"/>
</dbReference>
<evidence type="ECO:0000256" key="9">
    <source>
        <dbReference type="SAM" id="MobiDB-lite"/>
    </source>
</evidence>
<dbReference type="InterPro" id="IPR035309">
    <property type="entry name" value="PSME4"/>
</dbReference>
<evidence type="ECO:0000256" key="5">
    <source>
        <dbReference type="ARBA" id="ARBA00022737"/>
    </source>
</evidence>
<keyword evidence="4" id="KW-0963">Cytoplasm</keyword>
<evidence type="ECO:0000259" key="11">
    <source>
        <dbReference type="Pfam" id="PF16507"/>
    </source>
</evidence>
<gene>
    <name evidence="13" type="ORF">BDQ12DRAFT_626740</name>
</gene>
<dbReference type="Proteomes" id="UP000308652">
    <property type="component" value="Unassembled WGS sequence"/>
</dbReference>
<evidence type="ECO:0000259" key="10">
    <source>
        <dbReference type="Pfam" id="PF11919"/>
    </source>
</evidence>
<dbReference type="GO" id="GO:0006281">
    <property type="term" value="P:DNA repair"/>
    <property type="evidence" value="ECO:0007669"/>
    <property type="project" value="UniProtKB-KW"/>
</dbReference>
<dbReference type="GO" id="GO:0070628">
    <property type="term" value="F:proteasome binding"/>
    <property type="evidence" value="ECO:0007669"/>
    <property type="project" value="InterPro"/>
</dbReference>
<dbReference type="Pfam" id="PF23096">
    <property type="entry name" value="HEAT_PSME4"/>
    <property type="match status" value="1"/>
</dbReference>
<dbReference type="GO" id="GO:0005829">
    <property type="term" value="C:cytosol"/>
    <property type="evidence" value="ECO:0007669"/>
    <property type="project" value="TreeGrafter"/>
</dbReference>
<feature type="domain" description="Proteasome activator complex subunit 4 C-terminal" evidence="10">
    <location>
        <begin position="1919"/>
        <end position="2006"/>
    </location>
</feature>
<keyword evidence="6" id="KW-0227">DNA damage</keyword>
<proteinExistence type="inferred from homology"/>
<dbReference type="SUPFAM" id="SSF48371">
    <property type="entry name" value="ARM repeat"/>
    <property type="match status" value="2"/>
</dbReference>
<feature type="domain" description="Proteasome activator complex subunit 4-like HEAT repeat-like" evidence="12">
    <location>
        <begin position="1414"/>
        <end position="1618"/>
    </location>
</feature>
<keyword evidence="5" id="KW-0677">Repeat</keyword>
<evidence type="ECO:0000256" key="4">
    <source>
        <dbReference type="ARBA" id="ARBA00022490"/>
    </source>
</evidence>
<comment type="subcellular location">
    <subcellularLocation>
        <location evidence="2">Cytoplasm</location>
    </subcellularLocation>
    <subcellularLocation>
        <location evidence="1">Nucleus speckle</location>
    </subcellularLocation>
</comment>
<dbReference type="Pfam" id="PF11919">
    <property type="entry name" value="PSME4_C"/>
    <property type="match status" value="1"/>
</dbReference>
<organism evidence="13 14">
    <name type="scientific">Crucibulum laeve</name>
    <dbReference type="NCBI Taxonomy" id="68775"/>
    <lineage>
        <taxon>Eukaryota</taxon>
        <taxon>Fungi</taxon>
        <taxon>Dikarya</taxon>
        <taxon>Basidiomycota</taxon>
        <taxon>Agaricomycotina</taxon>
        <taxon>Agaricomycetes</taxon>
        <taxon>Agaricomycetidae</taxon>
        <taxon>Agaricales</taxon>
        <taxon>Agaricineae</taxon>
        <taxon>Nidulariaceae</taxon>
        <taxon>Crucibulum</taxon>
    </lineage>
</organism>
<evidence type="ECO:0008006" key="15">
    <source>
        <dbReference type="Google" id="ProtNLM"/>
    </source>
</evidence>
<dbReference type="EMBL" id="ML213595">
    <property type="protein sequence ID" value="TFK41339.1"/>
    <property type="molecule type" value="Genomic_DNA"/>
</dbReference>
<feature type="region of interest" description="Disordered" evidence="9">
    <location>
        <begin position="269"/>
        <end position="297"/>
    </location>
</feature>
<dbReference type="InterPro" id="IPR011989">
    <property type="entry name" value="ARM-like"/>
</dbReference>
<evidence type="ECO:0000256" key="6">
    <source>
        <dbReference type="ARBA" id="ARBA00022763"/>
    </source>
</evidence>
<dbReference type="GO" id="GO:0010499">
    <property type="term" value="P:proteasomal ubiquitin-independent protein catabolic process"/>
    <property type="evidence" value="ECO:0007669"/>
    <property type="project" value="TreeGrafter"/>
</dbReference>
<keyword evidence="8" id="KW-0539">Nucleus</keyword>
<dbReference type="Pfam" id="PF16507">
    <property type="entry name" value="HEAT_PSME4_mid"/>
    <property type="match status" value="1"/>
</dbReference>
<evidence type="ECO:0000256" key="7">
    <source>
        <dbReference type="ARBA" id="ARBA00023204"/>
    </source>
</evidence>
<reference evidence="13 14" key="1">
    <citation type="journal article" date="2019" name="Nat. Ecol. Evol.">
        <title>Megaphylogeny resolves global patterns of mushroom evolution.</title>
        <authorList>
            <person name="Varga T."/>
            <person name="Krizsan K."/>
            <person name="Foldi C."/>
            <person name="Dima B."/>
            <person name="Sanchez-Garcia M."/>
            <person name="Sanchez-Ramirez S."/>
            <person name="Szollosi G.J."/>
            <person name="Szarkandi J.G."/>
            <person name="Papp V."/>
            <person name="Albert L."/>
            <person name="Andreopoulos W."/>
            <person name="Angelini C."/>
            <person name="Antonin V."/>
            <person name="Barry K.W."/>
            <person name="Bougher N.L."/>
            <person name="Buchanan P."/>
            <person name="Buyck B."/>
            <person name="Bense V."/>
            <person name="Catcheside P."/>
            <person name="Chovatia M."/>
            <person name="Cooper J."/>
            <person name="Damon W."/>
            <person name="Desjardin D."/>
            <person name="Finy P."/>
            <person name="Geml J."/>
            <person name="Haridas S."/>
            <person name="Hughes K."/>
            <person name="Justo A."/>
            <person name="Karasinski D."/>
            <person name="Kautmanova I."/>
            <person name="Kiss B."/>
            <person name="Kocsube S."/>
            <person name="Kotiranta H."/>
            <person name="LaButti K.M."/>
            <person name="Lechner B.E."/>
            <person name="Liimatainen K."/>
            <person name="Lipzen A."/>
            <person name="Lukacs Z."/>
            <person name="Mihaltcheva S."/>
            <person name="Morgado L.N."/>
            <person name="Niskanen T."/>
            <person name="Noordeloos M.E."/>
            <person name="Ohm R.A."/>
            <person name="Ortiz-Santana B."/>
            <person name="Ovrebo C."/>
            <person name="Racz N."/>
            <person name="Riley R."/>
            <person name="Savchenko A."/>
            <person name="Shiryaev A."/>
            <person name="Soop K."/>
            <person name="Spirin V."/>
            <person name="Szebenyi C."/>
            <person name="Tomsovsky M."/>
            <person name="Tulloss R.E."/>
            <person name="Uehling J."/>
            <person name="Grigoriev I.V."/>
            <person name="Vagvolgyi C."/>
            <person name="Papp T."/>
            <person name="Martin F.M."/>
            <person name="Miettinen O."/>
            <person name="Hibbett D.S."/>
            <person name="Nagy L.G."/>
        </authorList>
    </citation>
    <scope>NUCLEOTIDE SEQUENCE [LARGE SCALE GENOMIC DNA]</scope>
    <source>
        <strain evidence="13 14">CBS 166.37</strain>
    </source>
</reference>
<dbReference type="GO" id="GO:0016504">
    <property type="term" value="F:peptidase activator activity"/>
    <property type="evidence" value="ECO:0007669"/>
    <property type="project" value="InterPro"/>
</dbReference>
<protein>
    <recommendedName>
        <fullName evidence="15">Armadillo-type protein</fullName>
    </recommendedName>
</protein>
<dbReference type="OrthoDB" id="17907at2759"/>
<keyword evidence="7" id="KW-0234">DNA repair</keyword>
<name>A0A5C3M7F7_9AGAR</name>
<dbReference type="GO" id="GO:0016607">
    <property type="term" value="C:nuclear speck"/>
    <property type="evidence" value="ECO:0007669"/>
    <property type="project" value="UniProtKB-SubCell"/>
</dbReference>
<evidence type="ECO:0000313" key="14">
    <source>
        <dbReference type="Proteomes" id="UP000308652"/>
    </source>
</evidence>
<evidence type="ECO:0000313" key="13">
    <source>
        <dbReference type="EMBL" id="TFK41339.1"/>
    </source>
</evidence>
<keyword evidence="14" id="KW-1185">Reference proteome</keyword>